<protein>
    <submittedName>
        <fullName evidence="1">39_t:CDS:1</fullName>
    </submittedName>
</protein>
<evidence type="ECO:0000313" key="1">
    <source>
        <dbReference type="EMBL" id="CAG8539150.1"/>
    </source>
</evidence>
<comment type="caution">
    <text evidence="1">The sequence shown here is derived from an EMBL/GenBank/DDBJ whole genome shotgun (WGS) entry which is preliminary data.</text>
</comment>
<sequence>MSSSTNTQESENAMCNILRSTRHVLAMDIFVNELTLAFLKLRVGETVEILYDLSSGAEAIRIGYEFLRQIIAIINIATLVHIEALVQILYQIRNCSCHIISMFYQKNSNELFHSLGHENIRAELESARPNNLPTAIKGHREWNNNIISYKVNKSLAIITFIEVEHQKYFSARYFIEKLCSLIASTIRVEALVIKETDFNAVATSQNLGSEEAENFNAIEGLVAKDFAQWEDTCYKADENLEKSVAENLCKNYSANY</sequence>
<name>A0ACA9LQ15_9GLOM</name>
<reference evidence="1" key="1">
    <citation type="submission" date="2021-06" db="EMBL/GenBank/DDBJ databases">
        <authorList>
            <person name="Kallberg Y."/>
            <person name="Tangrot J."/>
            <person name="Rosling A."/>
        </authorList>
    </citation>
    <scope>NUCLEOTIDE SEQUENCE</scope>
    <source>
        <strain evidence="1">AU212A</strain>
    </source>
</reference>
<organism evidence="1 2">
    <name type="scientific">Scutellospora calospora</name>
    <dbReference type="NCBI Taxonomy" id="85575"/>
    <lineage>
        <taxon>Eukaryota</taxon>
        <taxon>Fungi</taxon>
        <taxon>Fungi incertae sedis</taxon>
        <taxon>Mucoromycota</taxon>
        <taxon>Glomeromycotina</taxon>
        <taxon>Glomeromycetes</taxon>
        <taxon>Diversisporales</taxon>
        <taxon>Gigasporaceae</taxon>
        <taxon>Scutellospora</taxon>
    </lineage>
</organism>
<proteinExistence type="predicted"/>
<gene>
    <name evidence="1" type="ORF">SCALOS_LOCUS4770</name>
</gene>
<keyword evidence="2" id="KW-1185">Reference proteome</keyword>
<accession>A0ACA9LQ15</accession>
<dbReference type="EMBL" id="CAJVPM010006834">
    <property type="protein sequence ID" value="CAG8539150.1"/>
    <property type="molecule type" value="Genomic_DNA"/>
</dbReference>
<dbReference type="Proteomes" id="UP000789860">
    <property type="component" value="Unassembled WGS sequence"/>
</dbReference>
<evidence type="ECO:0000313" key="2">
    <source>
        <dbReference type="Proteomes" id="UP000789860"/>
    </source>
</evidence>